<keyword evidence="4" id="KW-1185">Reference proteome</keyword>
<dbReference type="Gene3D" id="2.130.10.10">
    <property type="entry name" value="YVTN repeat-like/Quinoprotein amine dehydrogenase"/>
    <property type="match status" value="1"/>
</dbReference>
<dbReference type="InterPro" id="IPR047153">
    <property type="entry name" value="TRIM45/56/19-like"/>
</dbReference>
<dbReference type="EMBL" id="CAJPWZ010001257">
    <property type="protein sequence ID" value="CAG2211185.1"/>
    <property type="molecule type" value="Genomic_DNA"/>
</dbReference>
<dbReference type="SUPFAM" id="SSF57845">
    <property type="entry name" value="B-box zinc-binding domain"/>
    <property type="match status" value="1"/>
</dbReference>
<keyword evidence="3" id="KW-0012">Acyltransferase</keyword>
<evidence type="ECO:0000313" key="4">
    <source>
        <dbReference type="Proteomes" id="UP000683360"/>
    </source>
</evidence>
<dbReference type="CDD" id="cd19757">
    <property type="entry name" value="Bbox1"/>
    <property type="match status" value="1"/>
</dbReference>
<dbReference type="GO" id="GO:0061630">
    <property type="term" value="F:ubiquitin protein ligase activity"/>
    <property type="evidence" value="ECO:0007669"/>
    <property type="project" value="UniProtKB-EC"/>
</dbReference>
<proteinExistence type="predicted"/>
<reference evidence="3" key="1">
    <citation type="submission" date="2021-03" db="EMBL/GenBank/DDBJ databases">
        <authorList>
            <person name="Bekaert M."/>
        </authorList>
    </citation>
    <scope>NUCLEOTIDE SEQUENCE</scope>
</reference>
<feature type="domain" description="B box-type" evidence="2">
    <location>
        <begin position="63"/>
        <end position="103"/>
    </location>
</feature>
<dbReference type="PANTHER" id="PTHR25462:SF296">
    <property type="entry name" value="MEIOTIC P26, ISOFORM F"/>
    <property type="match status" value="1"/>
</dbReference>
<gene>
    <name evidence="3" type="ORF">MEDL_25237</name>
</gene>
<evidence type="ECO:0000256" key="1">
    <source>
        <dbReference type="PROSITE-ProRule" id="PRU00024"/>
    </source>
</evidence>
<dbReference type="Proteomes" id="UP000683360">
    <property type="component" value="Unassembled WGS sequence"/>
</dbReference>
<comment type="caution">
    <text evidence="3">The sequence shown here is derived from an EMBL/GenBank/DDBJ whole genome shotgun (WGS) entry which is preliminary data.</text>
</comment>
<dbReference type="PROSITE" id="PS50119">
    <property type="entry name" value="ZF_BBOX"/>
    <property type="match status" value="2"/>
</dbReference>
<dbReference type="Gene3D" id="3.30.160.60">
    <property type="entry name" value="Classic Zinc Finger"/>
    <property type="match status" value="1"/>
</dbReference>
<keyword evidence="1" id="KW-0863">Zinc-finger</keyword>
<keyword evidence="1" id="KW-0479">Metal-binding</keyword>
<organism evidence="3 4">
    <name type="scientific">Mytilus edulis</name>
    <name type="common">Blue mussel</name>
    <dbReference type="NCBI Taxonomy" id="6550"/>
    <lineage>
        <taxon>Eukaryota</taxon>
        <taxon>Metazoa</taxon>
        <taxon>Spiralia</taxon>
        <taxon>Lophotrochozoa</taxon>
        <taxon>Mollusca</taxon>
        <taxon>Bivalvia</taxon>
        <taxon>Autobranchia</taxon>
        <taxon>Pteriomorphia</taxon>
        <taxon>Mytilida</taxon>
        <taxon>Mytiloidea</taxon>
        <taxon>Mytilidae</taxon>
        <taxon>Mytilinae</taxon>
        <taxon>Mytilus</taxon>
    </lineage>
</organism>
<dbReference type="OrthoDB" id="6070520at2759"/>
<dbReference type="Gene3D" id="2.40.10.500">
    <property type="match status" value="1"/>
</dbReference>
<dbReference type="SUPFAM" id="SSF101898">
    <property type="entry name" value="NHL repeat"/>
    <property type="match status" value="1"/>
</dbReference>
<dbReference type="PANTHER" id="PTHR25462">
    <property type="entry name" value="BONUS, ISOFORM C-RELATED"/>
    <property type="match status" value="1"/>
</dbReference>
<dbReference type="InterPro" id="IPR000315">
    <property type="entry name" value="Znf_B-box"/>
</dbReference>
<name>A0A8S3RXT8_MYTED</name>
<keyword evidence="3" id="KW-0808">Transferase</keyword>
<feature type="domain" description="B box-type" evidence="2">
    <location>
        <begin position="3"/>
        <end position="53"/>
    </location>
</feature>
<keyword evidence="1" id="KW-0862">Zinc</keyword>
<accession>A0A8S3RXT8</accession>
<evidence type="ECO:0000259" key="2">
    <source>
        <dbReference type="PROSITE" id="PS50119"/>
    </source>
</evidence>
<dbReference type="Gene3D" id="4.10.830.40">
    <property type="match status" value="1"/>
</dbReference>
<sequence length="570" mass="65217">MTELEMHCEPCEHNGEVNPAVTWCSDCEEGFCNSCIRVHKVTKLSKHHQLISIVDRIKTDQLKINRTCDEHKKALGYFCSQHDKILCLKCVQLHYSSCDISDLTDASNGAKTSTALLDVETTIHELLKNLELNIEKCNEADEDLKLQKEKVMTEVKIFRQKVNNQLNILQDNLLKELTSCYKKHQLKLNDYKNRFLQQQKSLLHHKEITNTLKTVASDTQTFIGTKEIDVLVRKDVDSIKETIRQYPVYNIYLLYDSKLESLLLTIKGFGVVKVETTTGSQQFIEPKEKQAQELSSPVSNKRSTISLKLRRRINLPAVSNDMMLTSCAVLQNKKLMFADSSNKRLIIHAEGGEFERYVQLEDQPFDITVLNENTVYVTFRRGKNLIVAFDYVNYRFKEIKDITKTGDISFWGISHNSNGDLFILSYPEGIKTITRDGVEKLIRLNIRNIYNLTIENSKMYFTSRDNYTLHCYDTSGKKMWSFKHDKLRCGSNSSLPLATDGQGNIFVCGPLDNVVMCVSADGETHKAILDKTDNLNKPRGIFFDKLSGRLLIANQENGQAALYDIVYGNK</sequence>
<dbReference type="EC" id="2.3.2.27" evidence="3"/>
<evidence type="ECO:0000313" key="3">
    <source>
        <dbReference type="EMBL" id="CAG2211185.1"/>
    </source>
</evidence>
<dbReference type="GO" id="GO:0008270">
    <property type="term" value="F:zinc ion binding"/>
    <property type="evidence" value="ECO:0007669"/>
    <property type="project" value="UniProtKB-KW"/>
</dbReference>
<dbReference type="AlphaFoldDB" id="A0A8S3RXT8"/>
<protein>
    <submittedName>
        <fullName evidence="3">TRIM25</fullName>
        <ecNumber evidence="3">2.3.2.27</ecNumber>
    </submittedName>
</protein>
<dbReference type="InterPro" id="IPR015943">
    <property type="entry name" value="WD40/YVTN_repeat-like_dom_sf"/>
</dbReference>